<dbReference type="Gene3D" id="1.10.606.20">
    <property type="match status" value="1"/>
</dbReference>
<evidence type="ECO:0000256" key="1">
    <source>
        <dbReference type="SAM" id="SignalP"/>
    </source>
</evidence>
<feature type="chain" id="PRO_5045447374" evidence="1">
    <location>
        <begin position="25"/>
        <end position="415"/>
    </location>
</feature>
<evidence type="ECO:0000313" key="2">
    <source>
        <dbReference type="EMBL" id="MDA0137143.1"/>
    </source>
</evidence>
<reference evidence="2" key="1">
    <citation type="submission" date="2022-10" db="EMBL/GenBank/DDBJ databases">
        <title>The WGS of Solirubrobacter sp. CPCC 204708.</title>
        <authorList>
            <person name="Jiang Z."/>
        </authorList>
    </citation>
    <scope>NUCLEOTIDE SEQUENCE</scope>
    <source>
        <strain evidence="2">CPCC 204708</strain>
    </source>
</reference>
<feature type="signal peptide" evidence="1">
    <location>
        <begin position="1"/>
        <end position="24"/>
    </location>
</feature>
<dbReference type="InterPro" id="IPR036938">
    <property type="entry name" value="PAP2/HPO_sf"/>
</dbReference>
<proteinExistence type="predicted"/>
<name>A0ABT4RF75_9ACTN</name>
<dbReference type="PANTHER" id="PTHR34599:SF1">
    <property type="entry name" value="PHOSPHATIDIC ACID PHOSPHATASE TYPE 2_HALOPEROXIDASE DOMAIN-CONTAINING PROTEIN"/>
    <property type="match status" value="1"/>
</dbReference>
<dbReference type="CDD" id="cd03398">
    <property type="entry name" value="PAP2_haloperoxidase"/>
    <property type="match status" value="1"/>
</dbReference>
<keyword evidence="1" id="KW-0732">Signal</keyword>
<gene>
    <name evidence="2" type="ORF">OJ962_06515</name>
</gene>
<dbReference type="RefSeq" id="WP_202957193.1">
    <property type="nucleotide sequence ID" value="NZ_JAPCID010000008.1"/>
</dbReference>
<accession>A0ABT4RF75</accession>
<dbReference type="EMBL" id="JAPCID010000008">
    <property type="protein sequence ID" value="MDA0137143.1"/>
    <property type="molecule type" value="Genomic_DNA"/>
</dbReference>
<organism evidence="2 3">
    <name type="scientific">Solirubrobacter deserti</name>
    <dbReference type="NCBI Taxonomy" id="2282478"/>
    <lineage>
        <taxon>Bacteria</taxon>
        <taxon>Bacillati</taxon>
        <taxon>Actinomycetota</taxon>
        <taxon>Thermoleophilia</taxon>
        <taxon>Solirubrobacterales</taxon>
        <taxon>Solirubrobacteraceae</taxon>
        <taxon>Solirubrobacter</taxon>
    </lineage>
</organism>
<dbReference type="InterPro" id="IPR052559">
    <property type="entry name" value="V-haloperoxidase"/>
</dbReference>
<sequence length="415" mass="44681">MKRAMLAFCMAVIAALAISEAARADTVTDWNVNAVSALVGTAAQSPTVSTVHLSMVHGAVFDAVNSIDGRYEPYVVDVRARDWYSRDAAAATAAYKVLLALVPAQAPTLGAQYEASMGAIPAGPARDGGARVGAIAAAAMLQDRDGDGRYGTYRFPAPASSSDPWPVGQWRPVLPAFGNDPGAWVKDVRPFLVEDPKRFARSAPHPLTSRAYARELAEVKAVGALDSTVRTADQTDQARFWAEGPQPFTRAARVLAAERRLRDVDTARMFAMLYMTAADTAIATWNGKAKYTFWRPITAIRGAADDGNAMTEPDAGWLPLINTPAYPEHPSGLSSLGAAMAVSLERVFGHRARFTMNSTTSGTTRDYRGFAQAVDEIVDARVFSGIHFRKADEDGAQIGVEVAREGLARHFERDF</sequence>
<dbReference type="SUPFAM" id="SSF48317">
    <property type="entry name" value="Acid phosphatase/Vanadium-dependent haloperoxidase"/>
    <property type="match status" value="1"/>
</dbReference>
<dbReference type="PANTHER" id="PTHR34599">
    <property type="entry name" value="PEROXIDASE-RELATED"/>
    <property type="match status" value="1"/>
</dbReference>
<keyword evidence="3" id="KW-1185">Reference proteome</keyword>
<evidence type="ECO:0000313" key="3">
    <source>
        <dbReference type="Proteomes" id="UP001147700"/>
    </source>
</evidence>
<dbReference type="Proteomes" id="UP001147700">
    <property type="component" value="Unassembled WGS sequence"/>
</dbReference>
<protein>
    <submittedName>
        <fullName evidence="2">Vanadium-dependent haloperoxidase</fullName>
    </submittedName>
</protein>
<comment type="caution">
    <text evidence="2">The sequence shown here is derived from an EMBL/GenBank/DDBJ whole genome shotgun (WGS) entry which is preliminary data.</text>
</comment>